<feature type="domain" description="UspA" evidence="2">
    <location>
        <begin position="1"/>
        <end position="140"/>
    </location>
</feature>
<proteinExistence type="inferred from homology"/>
<name>L9XXL4_9EURY</name>
<dbReference type="RefSeq" id="WP_008419728.1">
    <property type="nucleotide sequence ID" value="NZ_AOIA01000017.1"/>
</dbReference>
<dbReference type="OrthoDB" id="105697at2157"/>
<sequence length="143" mass="15810">MFDRILVPVDGSEHSRRALSVAATEFETNEIVVLHVLDPFRAASTTEEAVWNSDYMDEREREAEDLLEEYAALGREFDVPVRTELARGSPARAIVGMVDEFDVDHVVVGSRGRSGIGRVLLGSVAETVARRSPVSVTIVRPEE</sequence>
<organism evidence="3 4">
    <name type="scientific">Natronococcus jeotgali DSM 18795</name>
    <dbReference type="NCBI Taxonomy" id="1227498"/>
    <lineage>
        <taxon>Archaea</taxon>
        <taxon>Methanobacteriati</taxon>
        <taxon>Methanobacteriota</taxon>
        <taxon>Stenosarchaea group</taxon>
        <taxon>Halobacteria</taxon>
        <taxon>Halobacteriales</taxon>
        <taxon>Natrialbaceae</taxon>
        <taxon>Natronococcus</taxon>
    </lineage>
</organism>
<gene>
    <name evidence="3" type="ORF">C492_01209</name>
</gene>
<dbReference type="InterPro" id="IPR006016">
    <property type="entry name" value="UspA"/>
</dbReference>
<protein>
    <submittedName>
        <fullName evidence="3">UspA domain-containing protein</fullName>
    </submittedName>
</protein>
<reference evidence="3 4" key="1">
    <citation type="journal article" date="2014" name="PLoS Genet.">
        <title>Phylogenetically driven sequencing of extremely halophilic archaea reveals strategies for static and dynamic osmo-response.</title>
        <authorList>
            <person name="Becker E.A."/>
            <person name="Seitzer P.M."/>
            <person name="Tritt A."/>
            <person name="Larsen D."/>
            <person name="Krusor M."/>
            <person name="Yao A.I."/>
            <person name="Wu D."/>
            <person name="Madern D."/>
            <person name="Eisen J.A."/>
            <person name="Darling A.E."/>
            <person name="Facciotti M.T."/>
        </authorList>
    </citation>
    <scope>NUCLEOTIDE SEQUENCE [LARGE SCALE GENOMIC DNA]</scope>
    <source>
        <strain evidence="3 4">DSM 18795</strain>
    </source>
</reference>
<accession>L9XXL4</accession>
<dbReference type="SUPFAM" id="SSF52402">
    <property type="entry name" value="Adenine nucleotide alpha hydrolases-like"/>
    <property type="match status" value="1"/>
</dbReference>
<dbReference type="CDD" id="cd00293">
    <property type="entry name" value="USP-like"/>
    <property type="match status" value="1"/>
</dbReference>
<dbReference type="Gene3D" id="3.40.50.620">
    <property type="entry name" value="HUPs"/>
    <property type="match status" value="1"/>
</dbReference>
<keyword evidence="4" id="KW-1185">Reference proteome</keyword>
<dbReference type="PANTHER" id="PTHR46268:SF24">
    <property type="entry name" value="UNIVERSAL STRESS PROTEIN"/>
    <property type="match status" value="1"/>
</dbReference>
<dbReference type="InterPro" id="IPR014729">
    <property type="entry name" value="Rossmann-like_a/b/a_fold"/>
</dbReference>
<dbReference type="PANTHER" id="PTHR46268">
    <property type="entry name" value="STRESS RESPONSE PROTEIN NHAX"/>
    <property type="match status" value="1"/>
</dbReference>
<dbReference type="STRING" id="1227498.C492_01209"/>
<dbReference type="PATRIC" id="fig|1227498.3.peg.233"/>
<evidence type="ECO:0000313" key="3">
    <source>
        <dbReference type="EMBL" id="ELY66500.1"/>
    </source>
</evidence>
<dbReference type="AlphaFoldDB" id="L9XXL4"/>
<dbReference type="Proteomes" id="UP000011531">
    <property type="component" value="Unassembled WGS sequence"/>
</dbReference>
<dbReference type="Pfam" id="PF00582">
    <property type="entry name" value="Usp"/>
    <property type="match status" value="1"/>
</dbReference>
<dbReference type="PRINTS" id="PR01438">
    <property type="entry name" value="UNVRSLSTRESS"/>
</dbReference>
<evidence type="ECO:0000259" key="2">
    <source>
        <dbReference type="Pfam" id="PF00582"/>
    </source>
</evidence>
<comment type="similarity">
    <text evidence="1">Belongs to the universal stress protein A family.</text>
</comment>
<evidence type="ECO:0000313" key="4">
    <source>
        <dbReference type="Proteomes" id="UP000011531"/>
    </source>
</evidence>
<dbReference type="InterPro" id="IPR006015">
    <property type="entry name" value="Universal_stress_UspA"/>
</dbReference>
<comment type="caution">
    <text evidence="3">The sequence shown here is derived from an EMBL/GenBank/DDBJ whole genome shotgun (WGS) entry which is preliminary data.</text>
</comment>
<evidence type="ECO:0000256" key="1">
    <source>
        <dbReference type="ARBA" id="ARBA00008791"/>
    </source>
</evidence>
<dbReference type="EMBL" id="AOIA01000017">
    <property type="protein sequence ID" value="ELY66500.1"/>
    <property type="molecule type" value="Genomic_DNA"/>
</dbReference>